<dbReference type="PROSITE" id="PS50850">
    <property type="entry name" value="MFS"/>
    <property type="match status" value="1"/>
</dbReference>
<feature type="transmembrane region" description="Helical" evidence="5">
    <location>
        <begin position="94"/>
        <end position="114"/>
    </location>
</feature>
<accession>A0ABZ1A2B1</accession>
<feature type="transmembrane region" description="Helical" evidence="5">
    <location>
        <begin position="158"/>
        <end position="176"/>
    </location>
</feature>
<dbReference type="RefSeq" id="WP_323985687.1">
    <property type="nucleotide sequence ID" value="NZ_CP139639.1"/>
</dbReference>
<dbReference type="PANTHER" id="PTHR23508">
    <property type="entry name" value="CARBOXYLIC ACID TRANSPORTER PROTEIN HOMOLOG"/>
    <property type="match status" value="1"/>
</dbReference>
<evidence type="ECO:0000313" key="8">
    <source>
        <dbReference type="Proteomes" id="UP001322392"/>
    </source>
</evidence>
<feature type="transmembrane region" description="Helical" evidence="5">
    <location>
        <begin position="274"/>
        <end position="293"/>
    </location>
</feature>
<evidence type="ECO:0000256" key="5">
    <source>
        <dbReference type="SAM" id="Phobius"/>
    </source>
</evidence>
<feature type="transmembrane region" description="Helical" evidence="5">
    <location>
        <begin position="69"/>
        <end position="88"/>
    </location>
</feature>
<evidence type="ECO:0000256" key="3">
    <source>
        <dbReference type="ARBA" id="ARBA00022989"/>
    </source>
</evidence>
<dbReference type="CDD" id="cd17365">
    <property type="entry name" value="MFS_PcaK_like"/>
    <property type="match status" value="1"/>
</dbReference>
<feature type="transmembrane region" description="Helical" evidence="5">
    <location>
        <begin position="300"/>
        <end position="318"/>
    </location>
</feature>
<evidence type="ECO:0000256" key="1">
    <source>
        <dbReference type="ARBA" id="ARBA00004141"/>
    </source>
</evidence>
<evidence type="ECO:0000313" key="7">
    <source>
        <dbReference type="EMBL" id="WRI21850.1"/>
    </source>
</evidence>
<name>A0ABZ1A2B1_9PSED</name>
<evidence type="ECO:0000256" key="4">
    <source>
        <dbReference type="ARBA" id="ARBA00023136"/>
    </source>
</evidence>
<dbReference type="InterPro" id="IPR011701">
    <property type="entry name" value="MFS"/>
</dbReference>
<sequence length="436" mass="45996">MLILAWCSLVIAIDGYDLAVAGVALPSIMKSMDLAPTQAGLLVSSALFGMLFGNLLLGTLSEKIGRPKAVALCVILFSVFTALAGLCASPWEFAAARFIAGIGIGGMMPNVVAVMTEIAPQRKRSIMVTLMFSGHAAGGIVAAIVGKQLIEDHGWPSVFIAAGLPVLLVPFLLRSIPESIPYLIKKGRTDELAKLARNLSPTYIYKDGDTFFAPVSETNGDAPFRQTLSDGRRLSTVMFWLQCFMCLFMIYSLSSWLTKLMADAGYSGGSAMTFVLLLNVGGVTGSIIGGLLGDRFKIKHVLIAMYLIAAASLAILSFDVPTWARYILVMIAGATTIGSQIVGCAYAGQFYPAAVRATGVGWMLGMGRLGAILAPIMIGVLMSMSMSLQGNFLAIALPGVLAALAVALINHSRSANQDRSSEVTSASKEIGDGIHI</sequence>
<keyword evidence="2 5" id="KW-0812">Transmembrane</keyword>
<comment type="subcellular location">
    <subcellularLocation>
        <location evidence="1">Membrane</location>
        <topology evidence="1">Multi-pass membrane protein</topology>
    </subcellularLocation>
</comment>
<feature type="transmembrane region" description="Helical" evidence="5">
    <location>
        <begin position="388"/>
        <end position="409"/>
    </location>
</feature>
<organism evidence="7 8">
    <name type="scientific">Pseudomonas canadensis</name>
    <dbReference type="NCBI Taxonomy" id="915099"/>
    <lineage>
        <taxon>Bacteria</taxon>
        <taxon>Pseudomonadati</taxon>
        <taxon>Pseudomonadota</taxon>
        <taxon>Gammaproteobacteria</taxon>
        <taxon>Pseudomonadales</taxon>
        <taxon>Pseudomonadaceae</taxon>
        <taxon>Pseudomonas</taxon>
    </lineage>
</organism>
<dbReference type="InterPro" id="IPR036259">
    <property type="entry name" value="MFS_trans_sf"/>
</dbReference>
<dbReference type="EMBL" id="CP139639">
    <property type="protein sequence ID" value="WRI21850.1"/>
    <property type="molecule type" value="Genomic_DNA"/>
</dbReference>
<reference evidence="7 8" key="1">
    <citation type="submission" date="2023-12" db="EMBL/GenBank/DDBJ databases">
        <title>First complete genome sequence of Pseudomonas canadensis strain Pcan-CK-23 isolated from homogenized tissues of Zophobas morio larvae.</title>
        <authorList>
            <person name="Kundlacz C."/>
            <person name="Aldeia C."/>
            <person name="Eddoubaji Y."/>
            <person name="Campos-Madueno E.I."/>
            <person name="Endimiani A."/>
        </authorList>
    </citation>
    <scope>NUCLEOTIDE SEQUENCE [LARGE SCALE GENOMIC DNA]</scope>
    <source>
        <strain evidence="7 8">Pcan-CK-23</strain>
    </source>
</reference>
<feature type="transmembrane region" description="Helical" evidence="5">
    <location>
        <begin position="360"/>
        <end position="382"/>
    </location>
</feature>
<feature type="domain" description="Major facilitator superfamily (MFS) profile" evidence="6">
    <location>
        <begin position="3"/>
        <end position="414"/>
    </location>
</feature>
<evidence type="ECO:0000259" key="6">
    <source>
        <dbReference type="PROSITE" id="PS50850"/>
    </source>
</evidence>
<feature type="transmembrane region" description="Helical" evidence="5">
    <location>
        <begin position="234"/>
        <end position="254"/>
    </location>
</feature>
<feature type="transmembrane region" description="Helical" evidence="5">
    <location>
        <begin position="37"/>
        <end position="57"/>
    </location>
</feature>
<protein>
    <submittedName>
        <fullName evidence="7">Aromatic acid/H+ symport family MFS transporter</fullName>
    </submittedName>
</protein>
<dbReference type="Gene3D" id="1.20.1250.20">
    <property type="entry name" value="MFS general substrate transporter like domains"/>
    <property type="match status" value="1"/>
</dbReference>
<dbReference type="SUPFAM" id="SSF103473">
    <property type="entry name" value="MFS general substrate transporter"/>
    <property type="match status" value="1"/>
</dbReference>
<keyword evidence="3 5" id="KW-1133">Transmembrane helix</keyword>
<dbReference type="Proteomes" id="UP001322392">
    <property type="component" value="Chromosome"/>
</dbReference>
<evidence type="ECO:0000256" key="2">
    <source>
        <dbReference type="ARBA" id="ARBA00022692"/>
    </source>
</evidence>
<dbReference type="Pfam" id="PF07690">
    <property type="entry name" value="MFS_1"/>
    <property type="match status" value="1"/>
</dbReference>
<dbReference type="InterPro" id="IPR020846">
    <property type="entry name" value="MFS_dom"/>
</dbReference>
<gene>
    <name evidence="7" type="ORF">SPL95_14545</name>
</gene>
<feature type="transmembrane region" description="Helical" evidence="5">
    <location>
        <begin position="324"/>
        <end position="348"/>
    </location>
</feature>
<dbReference type="PANTHER" id="PTHR23508:SF10">
    <property type="entry name" value="CARBOXYLIC ACID TRANSPORTER PROTEIN HOMOLOG"/>
    <property type="match status" value="1"/>
</dbReference>
<keyword evidence="8" id="KW-1185">Reference proteome</keyword>
<feature type="transmembrane region" description="Helical" evidence="5">
    <location>
        <begin position="126"/>
        <end position="146"/>
    </location>
</feature>
<keyword evidence="4 5" id="KW-0472">Membrane</keyword>
<proteinExistence type="predicted"/>